<evidence type="ECO:0000259" key="16">
    <source>
        <dbReference type="Pfam" id="PF20684"/>
    </source>
</evidence>
<feature type="non-terminal residue" evidence="17">
    <location>
        <position position="1"/>
    </location>
</feature>
<evidence type="ECO:0000256" key="8">
    <source>
        <dbReference type="ARBA" id="ARBA00022729"/>
    </source>
</evidence>
<proteinExistence type="inferred from homology"/>
<feature type="transmembrane region" description="Helical" evidence="14">
    <location>
        <begin position="65"/>
        <end position="84"/>
    </location>
</feature>
<keyword evidence="6" id="KW-0325">Glycoprotein</keyword>
<comment type="similarity">
    <text evidence="4">Belongs to the RBT5 family.</text>
</comment>
<evidence type="ECO:0000256" key="3">
    <source>
        <dbReference type="ARBA" id="ARBA00004613"/>
    </source>
</evidence>
<dbReference type="Proteomes" id="UP000193689">
    <property type="component" value="Unassembled WGS sequence"/>
</dbReference>
<comment type="caution">
    <text evidence="17">The sequence shown here is derived from an EMBL/GenBank/DDBJ whole genome shotgun (WGS) entry which is preliminary data.</text>
</comment>
<keyword evidence="6" id="KW-0336">GPI-anchor</keyword>
<feature type="non-terminal residue" evidence="17">
    <location>
        <position position="295"/>
    </location>
</feature>
<keyword evidence="9 14" id="KW-1133">Transmembrane helix</keyword>
<reference evidence="17 18" key="1">
    <citation type="submission" date="2016-07" db="EMBL/GenBank/DDBJ databases">
        <title>Pervasive Adenine N6-methylation of Active Genes in Fungi.</title>
        <authorList>
            <consortium name="DOE Joint Genome Institute"/>
            <person name="Mondo S.J."/>
            <person name="Dannebaum R.O."/>
            <person name="Kuo R.C."/>
            <person name="Labutti K."/>
            <person name="Haridas S."/>
            <person name="Kuo A."/>
            <person name="Salamov A."/>
            <person name="Ahrendt S.R."/>
            <person name="Lipzen A."/>
            <person name="Sullivan W."/>
            <person name="Andreopoulos W.B."/>
            <person name="Clum A."/>
            <person name="Lindquist E."/>
            <person name="Daum C."/>
            <person name="Ramamoorthy G.K."/>
            <person name="Gryganskyi A."/>
            <person name="Culley D."/>
            <person name="Magnuson J.K."/>
            <person name="James T.Y."/>
            <person name="O'Malley M.A."/>
            <person name="Stajich J.E."/>
            <person name="Spatafora J.W."/>
            <person name="Visel A."/>
            <person name="Grigoriev I.V."/>
        </authorList>
    </citation>
    <scope>NUCLEOTIDE SEQUENCE [LARGE SCALE GENOMIC DNA]</scope>
    <source>
        <strain evidence="17 18">CBS 129021</strain>
    </source>
</reference>
<dbReference type="InterPro" id="IPR008427">
    <property type="entry name" value="Extracellular_membr_CFEM_dom"/>
</dbReference>
<dbReference type="PANTHER" id="PTHR33048">
    <property type="entry name" value="PTH11-LIKE INTEGRAL MEMBRANE PROTEIN (AFU_ORTHOLOGUE AFUA_5G11245)"/>
    <property type="match status" value="1"/>
</dbReference>
<evidence type="ECO:0000256" key="13">
    <source>
        <dbReference type="ARBA" id="ARBA00038359"/>
    </source>
</evidence>
<evidence type="ECO:0000256" key="14">
    <source>
        <dbReference type="SAM" id="Phobius"/>
    </source>
</evidence>
<dbReference type="RefSeq" id="XP_040715605.1">
    <property type="nucleotide sequence ID" value="XM_040854709.1"/>
</dbReference>
<feature type="domain" description="Rhodopsin" evidence="16">
    <location>
        <begin position="105"/>
        <end position="285"/>
    </location>
</feature>
<feature type="transmembrane region" description="Helical" evidence="14">
    <location>
        <begin position="224"/>
        <end position="246"/>
    </location>
</feature>
<keyword evidence="8" id="KW-0732">Signal</keyword>
<dbReference type="OrthoDB" id="2496787at2759"/>
<sequence>CILTAIPTSACKTATNETCICNDADLAHNVQTCAMQKCMPEELMKLARIQDAACNRPRRSRRTQYYGLILFEIFTVLCLVLRIWSRWKTLHRYDIDDYIIVVALLYYIDESLYMFALSSCKMAILFFYLRIFPHHRFRISVYIAMVFVVIPTIAFIFISIFQCRPIRYLWEGWKGNFGEYHCIDISVIALTAGGIAIAQDTIILVLPLPLVVGLNASRRKRAGIIVMFSLGVFIVITSCIRMKYLINLGHTTNPTWDLVESSTWSGLEINVSMVVASVPAIRVYLIVTFPRIFGS</sequence>
<organism evidence="17 18">
    <name type="scientific">Pseudomassariella vexata</name>
    <dbReference type="NCBI Taxonomy" id="1141098"/>
    <lineage>
        <taxon>Eukaryota</taxon>
        <taxon>Fungi</taxon>
        <taxon>Dikarya</taxon>
        <taxon>Ascomycota</taxon>
        <taxon>Pezizomycotina</taxon>
        <taxon>Sordariomycetes</taxon>
        <taxon>Xylariomycetidae</taxon>
        <taxon>Amphisphaeriales</taxon>
        <taxon>Pseudomassariaceae</taxon>
        <taxon>Pseudomassariella</taxon>
    </lineage>
</organism>
<name>A0A1Y2DY36_9PEZI</name>
<evidence type="ECO:0000256" key="12">
    <source>
        <dbReference type="ARBA" id="ARBA00023288"/>
    </source>
</evidence>
<evidence type="ECO:0000256" key="1">
    <source>
        <dbReference type="ARBA" id="ARBA00004141"/>
    </source>
</evidence>
<dbReference type="Pfam" id="PF05730">
    <property type="entry name" value="CFEM"/>
    <property type="match status" value="1"/>
</dbReference>
<dbReference type="EMBL" id="MCFJ01000007">
    <property type="protein sequence ID" value="ORY64191.1"/>
    <property type="molecule type" value="Genomic_DNA"/>
</dbReference>
<dbReference type="InParanoid" id="A0A1Y2DY36"/>
<evidence type="ECO:0000313" key="18">
    <source>
        <dbReference type="Proteomes" id="UP000193689"/>
    </source>
</evidence>
<evidence type="ECO:0000259" key="15">
    <source>
        <dbReference type="Pfam" id="PF05730"/>
    </source>
</evidence>
<keyword evidence="5" id="KW-0964">Secreted</keyword>
<evidence type="ECO:0000256" key="7">
    <source>
        <dbReference type="ARBA" id="ARBA00022692"/>
    </source>
</evidence>
<dbReference type="AlphaFoldDB" id="A0A1Y2DY36"/>
<feature type="transmembrane region" description="Helical" evidence="14">
    <location>
        <begin position="141"/>
        <end position="161"/>
    </location>
</feature>
<gene>
    <name evidence="17" type="ORF">BCR38DRAFT_316616</name>
</gene>
<dbReference type="InterPro" id="IPR052337">
    <property type="entry name" value="SAT4-like"/>
</dbReference>
<protein>
    <submittedName>
        <fullName evidence="17">Uncharacterized protein</fullName>
    </submittedName>
</protein>
<evidence type="ECO:0000256" key="11">
    <source>
        <dbReference type="ARBA" id="ARBA00023157"/>
    </source>
</evidence>
<keyword evidence="10 14" id="KW-0472">Membrane</keyword>
<keyword evidence="7 14" id="KW-0812">Transmembrane</keyword>
<keyword evidence="18" id="KW-1185">Reference proteome</keyword>
<comment type="similarity">
    <text evidence="13">Belongs to the SAT4 family.</text>
</comment>
<keyword evidence="12" id="KW-0449">Lipoprotein</keyword>
<evidence type="ECO:0000256" key="10">
    <source>
        <dbReference type="ARBA" id="ARBA00023136"/>
    </source>
</evidence>
<evidence type="ECO:0000313" key="17">
    <source>
        <dbReference type="EMBL" id="ORY64191.1"/>
    </source>
</evidence>
<dbReference type="GeneID" id="63770921"/>
<evidence type="ECO:0000256" key="9">
    <source>
        <dbReference type="ARBA" id="ARBA00022989"/>
    </source>
</evidence>
<evidence type="ECO:0000256" key="6">
    <source>
        <dbReference type="ARBA" id="ARBA00022622"/>
    </source>
</evidence>
<keyword evidence="11" id="KW-1015">Disulfide bond</keyword>
<evidence type="ECO:0000256" key="2">
    <source>
        <dbReference type="ARBA" id="ARBA00004589"/>
    </source>
</evidence>
<accession>A0A1Y2DY36</accession>
<dbReference type="PANTHER" id="PTHR33048:SF143">
    <property type="entry name" value="EXTRACELLULAR MEMBRANE PROTEIN CFEM DOMAIN-CONTAINING PROTEIN-RELATED"/>
    <property type="match status" value="1"/>
</dbReference>
<dbReference type="Pfam" id="PF20684">
    <property type="entry name" value="Fung_rhodopsin"/>
    <property type="match status" value="1"/>
</dbReference>
<feature type="transmembrane region" description="Helical" evidence="14">
    <location>
        <begin position="266"/>
        <end position="287"/>
    </location>
</feature>
<feature type="transmembrane region" description="Helical" evidence="14">
    <location>
        <begin position="185"/>
        <end position="212"/>
    </location>
</feature>
<dbReference type="GO" id="GO:0098552">
    <property type="term" value="C:side of membrane"/>
    <property type="evidence" value="ECO:0007669"/>
    <property type="project" value="UniProtKB-KW"/>
</dbReference>
<evidence type="ECO:0000256" key="5">
    <source>
        <dbReference type="ARBA" id="ARBA00022525"/>
    </source>
</evidence>
<feature type="domain" description="CFEM" evidence="15">
    <location>
        <begin position="1"/>
        <end position="55"/>
    </location>
</feature>
<dbReference type="GO" id="GO:0005576">
    <property type="term" value="C:extracellular region"/>
    <property type="evidence" value="ECO:0007669"/>
    <property type="project" value="UniProtKB-SubCell"/>
</dbReference>
<comment type="subcellular location">
    <subcellularLocation>
        <location evidence="2">Membrane</location>
        <topology evidence="2">Lipid-anchor</topology>
        <topology evidence="2">GPI-anchor</topology>
    </subcellularLocation>
    <subcellularLocation>
        <location evidence="1">Membrane</location>
        <topology evidence="1">Multi-pass membrane protein</topology>
    </subcellularLocation>
    <subcellularLocation>
        <location evidence="3">Secreted</location>
    </subcellularLocation>
</comment>
<evidence type="ECO:0000256" key="4">
    <source>
        <dbReference type="ARBA" id="ARBA00010031"/>
    </source>
</evidence>
<dbReference type="InterPro" id="IPR049326">
    <property type="entry name" value="Rhodopsin_dom_fungi"/>
</dbReference>